<dbReference type="InterPro" id="IPR013325">
    <property type="entry name" value="RNA_pol_sigma_r2"/>
</dbReference>
<organism evidence="7 8">
    <name type="scientific">Chitinophaga alhagiae</name>
    <dbReference type="NCBI Taxonomy" id="2203219"/>
    <lineage>
        <taxon>Bacteria</taxon>
        <taxon>Pseudomonadati</taxon>
        <taxon>Bacteroidota</taxon>
        <taxon>Chitinophagia</taxon>
        <taxon>Chitinophagales</taxon>
        <taxon>Chitinophagaceae</taxon>
        <taxon>Chitinophaga</taxon>
    </lineage>
</organism>
<dbReference type="Gene3D" id="1.10.10.10">
    <property type="entry name" value="Winged helix-like DNA-binding domain superfamily/Winged helix DNA-binding domain"/>
    <property type="match status" value="1"/>
</dbReference>
<sequence>MSEECISPNNPRHSPEVFKHLFYKYRESLILEAVSILHDVMEAEDVVQETFIVLWEKNHLANVMPANYRSYLFSAVRNNCLSQQRKLQTAERKKAFFLESAPMFDLTNQGDAWEVRHRINSAVQELPEQRRWAFIKAHLDRKSYREVSQEMGLKMETVRSHVKIALRNLRMMLANLK</sequence>
<dbReference type="SUPFAM" id="SSF88946">
    <property type="entry name" value="Sigma2 domain of RNA polymerase sigma factors"/>
    <property type="match status" value="1"/>
</dbReference>
<accession>A0ABN5LSJ7</accession>
<evidence type="ECO:0000259" key="6">
    <source>
        <dbReference type="Pfam" id="PF08281"/>
    </source>
</evidence>
<evidence type="ECO:0000256" key="2">
    <source>
        <dbReference type="ARBA" id="ARBA00023015"/>
    </source>
</evidence>
<comment type="similarity">
    <text evidence="1">Belongs to the sigma-70 factor family. ECF subfamily.</text>
</comment>
<dbReference type="RefSeq" id="WP_119076425.1">
    <property type="nucleotide sequence ID" value="NZ_CP029600.1"/>
</dbReference>
<dbReference type="Pfam" id="PF08281">
    <property type="entry name" value="Sigma70_r4_2"/>
    <property type="match status" value="1"/>
</dbReference>
<dbReference type="Pfam" id="PF04542">
    <property type="entry name" value="Sigma70_r2"/>
    <property type="match status" value="1"/>
</dbReference>
<evidence type="ECO:0000256" key="4">
    <source>
        <dbReference type="ARBA" id="ARBA00023163"/>
    </source>
</evidence>
<gene>
    <name evidence="7" type="ORF">DLD77_02810</name>
</gene>
<feature type="domain" description="RNA polymerase sigma-70 region 2" evidence="5">
    <location>
        <begin position="25"/>
        <end position="88"/>
    </location>
</feature>
<dbReference type="NCBIfam" id="TIGR02937">
    <property type="entry name" value="sigma70-ECF"/>
    <property type="match status" value="1"/>
</dbReference>
<dbReference type="EMBL" id="CP029600">
    <property type="protein sequence ID" value="AWO00700.1"/>
    <property type="molecule type" value="Genomic_DNA"/>
</dbReference>
<dbReference type="Gene3D" id="1.10.1740.10">
    <property type="match status" value="1"/>
</dbReference>
<keyword evidence="8" id="KW-1185">Reference proteome</keyword>
<proteinExistence type="inferred from homology"/>
<dbReference type="InterPro" id="IPR007627">
    <property type="entry name" value="RNA_pol_sigma70_r2"/>
</dbReference>
<keyword evidence="4" id="KW-0804">Transcription</keyword>
<keyword evidence="2" id="KW-0805">Transcription regulation</keyword>
<dbReference type="PANTHER" id="PTHR43133">
    <property type="entry name" value="RNA POLYMERASE ECF-TYPE SIGMA FACTO"/>
    <property type="match status" value="1"/>
</dbReference>
<dbReference type="InterPro" id="IPR013324">
    <property type="entry name" value="RNA_pol_sigma_r3/r4-like"/>
</dbReference>
<reference evidence="7 8" key="1">
    <citation type="submission" date="2018-05" db="EMBL/GenBank/DDBJ databases">
        <title>Chitinophaga sp. nov., isolated from rhizosphere soil of Alhagi.</title>
        <authorList>
            <person name="Liu Y."/>
        </authorList>
    </citation>
    <scope>NUCLEOTIDE SEQUENCE [LARGE SCALE GENOMIC DNA]</scope>
    <source>
        <strain evidence="7 8">T22</strain>
    </source>
</reference>
<evidence type="ECO:0008006" key="9">
    <source>
        <dbReference type="Google" id="ProtNLM"/>
    </source>
</evidence>
<evidence type="ECO:0000256" key="3">
    <source>
        <dbReference type="ARBA" id="ARBA00023082"/>
    </source>
</evidence>
<evidence type="ECO:0000259" key="5">
    <source>
        <dbReference type="Pfam" id="PF04542"/>
    </source>
</evidence>
<dbReference type="InterPro" id="IPR014284">
    <property type="entry name" value="RNA_pol_sigma-70_dom"/>
</dbReference>
<dbReference type="SUPFAM" id="SSF88659">
    <property type="entry name" value="Sigma3 and sigma4 domains of RNA polymerase sigma factors"/>
    <property type="match status" value="1"/>
</dbReference>
<evidence type="ECO:0000313" key="7">
    <source>
        <dbReference type="EMBL" id="AWO00700.1"/>
    </source>
</evidence>
<name>A0ABN5LSJ7_9BACT</name>
<feature type="domain" description="RNA polymerase sigma factor 70 region 4 type 2" evidence="6">
    <location>
        <begin position="118"/>
        <end position="168"/>
    </location>
</feature>
<dbReference type="Proteomes" id="UP000246099">
    <property type="component" value="Chromosome"/>
</dbReference>
<protein>
    <recommendedName>
        <fullName evidence="9">RNA polymerase sigma-70 factor</fullName>
    </recommendedName>
</protein>
<dbReference type="PANTHER" id="PTHR43133:SF46">
    <property type="entry name" value="RNA POLYMERASE SIGMA-70 FACTOR ECF SUBFAMILY"/>
    <property type="match status" value="1"/>
</dbReference>
<dbReference type="InterPro" id="IPR036388">
    <property type="entry name" value="WH-like_DNA-bd_sf"/>
</dbReference>
<evidence type="ECO:0000313" key="8">
    <source>
        <dbReference type="Proteomes" id="UP000246099"/>
    </source>
</evidence>
<keyword evidence="3" id="KW-0731">Sigma factor</keyword>
<dbReference type="InterPro" id="IPR039425">
    <property type="entry name" value="RNA_pol_sigma-70-like"/>
</dbReference>
<dbReference type="InterPro" id="IPR013249">
    <property type="entry name" value="RNA_pol_sigma70_r4_t2"/>
</dbReference>
<evidence type="ECO:0000256" key="1">
    <source>
        <dbReference type="ARBA" id="ARBA00010641"/>
    </source>
</evidence>